<keyword evidence="3 7" id="KW-0547">Nucleotide-binding</keyword>
<dbReference type="HOGENOM" id="CLU_057607_2_0_9"/>
<dbReference type="GO" id="GO:0009073">
    <property type="term" value="P:aromatic amino acid family biosynthetic process"/>
    <property type="evidence" value="ECO:0007669"/>
    <property type="project" value="UniProtKB-KW"/>
</dbReference>
<keyword evidence="2 7" id="KW-0808">Transferase</keyword>
<evidence type="ECO:0000313" key="9">
    <source>
        <dbReference type="Proteomes" id="UP000005481"/>
    </source>
</evidence>
<dbReference type="GO" id="GO:0008652">
    <property type="term" value="P:amino acid biosynthetic process"/>
    <property type="evidence" value="ECO:0007669"/>
    <property type="project" value="UniProtKB-KW"/>
</dbReference>
<dbReference type="PRINTS" id="PR01100">
    <property type="entry name" value="SHIKIMTKNASE"/>
</dbReference>
<evidence type="ECO:0000256" key="5">
    <source>
        <dbReference type="ARBA" id="ARBA00022840"/>
    </source>
</evidence>
<evidence type="ECO:0000313" key="8">
    <source>
        <dbReference type="EMBL" id="EHM39469.1"/>
    </source>
</evidence>
<dbReference type="PATRIC" id="fig|861450.3.peg.1393"/>
<protein>
    <recommendedName>
        <fullName evidence="7">Shikimate kinase</fullName>
        <shortName evidence="7">SK</shortName>
        <ecNumber evidence="7">2.7.1.71</ecNumber>
    </recommendedName>
</protein>
<dbReference type="Pfam" id="PF01202">
    <property type="entry name" value="SKI"/>
    <property type="match status" value="1"/>
</dbReference>
<evidence type="ECO:0000256" key="2">
    <source>
        <dbReference type="ARBA" id="ARBA00022679"/>
    </source>
</evidence>
<dbReference type="STRING" id="861450.HMPREF0080_01509"/>
<keyword evidence="6 7" id="KW-0057">Aromatic amino acid biosynthesis</keyword>
<comment type="cofactor">
    <cofactor evidence="7">
        <name>Mg(2+)</name>
        <dbReference type="ChEBI" id="CHEBI:18420"/>
    </cofactor>
    <text evidence="7">Binds 1 Mg(2+) ion per subunit.</text>
</comment>
<dbReference type="PANTHER" id="PTHR21087">
    <property type="entry name" value="SHIKIMATE KINASE"/>
    <property type="match status" value="1"/>
</dbReference>
<dbReference type="GO" id="GO:0000287">
    <property type="term" value="F:magnesium ion binding"/>
    <property type="evidence" value="ECO:0007669"/>
    <property type="project" value="UniProtKB-UniRule"/>
</dbReference>
<dbReference type="EMBL" id="AGCJ01000066">
    <property type="protein sequence ID" value="EHM39469.1"/>
    <property type="molecule type" value="Genomic_DNA"/>
</dbReference>
<keyword evidence="7" id="KW-0479">Metal-binding</keyword>
<comment type="caution">
    <text evidence="7">Lacks conserved residue(s) required for the propagation of feature annotation.</text>
</comment>
<comment type="subcellular location">
    <subcellularLocation>
        <location evidence="7">Cytoplasm</location>
    </subcellularLocation>
</comment>
<accession>G9YIL6</accession>
<feature type="binding site" evidence="7">
    <location>
        <position position="73"/>
    </location>
    <ligand>
        <name>substrate</name>
    </ligand>
</feature>
<evidence type="ECO:0000256" key="1">
    <source>
        <dbReference type="ARBA" id="ARBA00022605"/>
    </source>
</evidence>
<dbReference type="UniPathway" id="UPA00053">
    <property type="reaction ID" value="UER00088"/>
</dbReference>
<keyword evidence="5 7" id="KW-0067">ATP-binding</keyword>
<feature type="binding site" evidence="7">
    <location>
        <begin position="51"/>
        <end position="56"/>
    </location>
    <ligand>
        <name>ATP</name>
        <dbReference type="ChEBI" id="CHEBI:30616"/>
    </ligand>
</feature>
<comment type="caution">
    <text evidence="8">The sequence shown here is derived from an EMBL/GenBank/DDBJ whole genome shotgun (WGS) entry which is preliminary data.</text>
</comment>
<dbReference type="GO" id="GO:0009423">
    <property type="term" value="P:chorismate biosynthetic process"/>
    <property type="evidence" value="ECO:0007669"/>
    <property type="project" value="UniProtKB-UniRule"/>
</dbReference>
<keyword evidence="9" id="KW-1185">Reference proteome</keyword>
<feature type="binding site" evidence="7">
    <location>
        <position position="119"/>
    </location>
    <ligand>
        <name>substrate</name>
    </ligand>
</feature>
<reference evidence="8 9" key="1">
    <citation type="submission" date="2011-08" db="EMBL/GenBank/DDBJ databases">
        <authorList>
            <person name="Weinstock G."/>
            <person name="Sodergren E."/>
            <person name="Clifton S."/>
            <person name="Fulton L."/>
            <person name="Fulton B."/>
            <person name="Courtney L."/>
            <person name="Fronick C."/>
            <person name="Harrison M."/>
            <person name="Strong C."/>
            <person name="Farmer C."/>
            <person name="Delahaunty K."/>
            <person name="Markovic C."/>
            <person name="Hall O."/>
            <person name="Minx P."/>
            <person name="Tomlinson C."/>
            <person name="Mitreva M."/>
            <person name="Hou S."/>
            <person name="Chen J."/>
            <person name="Wollam A."/>
            <person name="Pepin K.H."/>
            <person name="Johnson M."/>
            <person name="Bhonagiri V."/>
            <person name="Zhang X."/>
            <person name="Suruliraj S."/>
            <person name="Warren W."/>
            <person name="Chinwalla A."/>
            <person name="Mardis E.R."/>
            <person name="Wilson R.K."/>
        </authorList>
    </citation>
    <scope>NUCLEOTIDE SEQUENCE [LARGE SCALE GENOMIC DNA]</scope>
    <source>
        <strain evidence="8 9">F0357</strain>
    </source>
</reference>
<dbReference type="PANTHER" id="PTHR21087:SF16">
    <property type="entry name" value="SHIKIMATE KINASE 1, CHLOROPLASTIC"/>
    <property type="match status" value="1"/>
</dbReference>
<dbReference type="GO" id="GO:0005829">
    <property type="term" value="C:cytosol"/>
    <property type="evidence" value="ECO:0007669"/>
    <property type="project" value="TreeGrafter"/>
</dbReference>
<comment type="subunit">
    <text evidence="7">Monomer.</text>
</comment>
<feature type="binding site" evidence="7">
    <location>
        <position position="55"/>
    </location>
    <ligand>
        <name>Mg(2+)</name>
        <dbReference type="ChEBI" id="CHEBI:18420"/>
    </ligand>
</feature>
<dbReference type="Proteomes" id="UP000005481">
    <property type="component" value="Unassembled WGS sequence"/>
</dbReference>
<evidence type="ECO:0000256" key="7">
    <source>
        <dbReference type="HAMAP-Rule" id="MF_00109"/>
    </source>
</evidence>
<keyword evidence="7" id="KW-0460">Magnesium</keyword>
<comment type="similarity">
    <text evidence="7">Belongs to the shikimate kinase family.</text>
</comment>
<dbReference type="CDD" id="cd00464">
    <property type="entry name" value="SK"/>
    <property type="match status" value="1"/>
</dbReference>
<keyword evidence="4 7" id="KW-0418">Kinase</keyword>
<evidence type="ECO:0000256" key="4">
    <source>
        <dbReference type="ARBA" id="ARBA00022777"/>
    </source>
</evidence>
<evidence type="ECO:0000256" key="3">
    <source>
        <dbReference type="ARBA" id="ARBA00022741"/>
    </source>
</evidence>
<dbReference type="InterPro" id="IPR027417">
    <property type="entry name" value="P-loop_NTPase"/>
</dbReference>
<dbReference type="EC" id="2.7.1.71" evidence="7"/>
<feature type="binding site" evidence="7">
    <location>
        <position position="97"/>
    </location>
    <ligand>
        <name>substrate</name>
    </ligand>
</feature>
<feature type="binding site" evidence="7">
    <location>
        <position position="158"/>
    </location>
    <ligand>
        <name>ATP</name>
        <dbReference type="ChEBI" id="CHEBI:30616"/>
    </ligand>
</feature>
<organism evidence="8 9">
    <name type="scientific">Anaeroglobus geminatus F0357</name>
    <dbReference type="NCBI Taxonomy" id="861450"/>
    <lineage>
        <taxon>Bacteria</taxon>
        <taxon>Bacillati</taxon>
        <taxon>Bacillota</taxon>
        <taxon>Negativicutes</taxon>
        <taxon>Veillonellales</taxon>
        <taxon>Veillonellaceae</taxon>
        <taxon>Anaeroglobus</taxon>
    </lineage>
</organism>
<dbReference type="Gene3D" id="3.40.50.300">
    <property type="entry name" value="P-loop containing nucleotide triphosphate hydrolases"/>
    <property type="match status" value="1"/>
</dbReference>
<dbReference type="InterPro" id="IPR031322">
    <property type="entry name" value="Shikimate/glucono_kinase"/>
</dbReference>
<gene>
    <name evidence="7" type="primary">aroK</name>
    <name evidence="8" type="ORF">HMPREF0080_01509</name>
</gene>
<dbReference type="GO" id="GO:0005524">
    <property type="term" value="F:ATP binding"/>
    <property type="evidence" value="ECO:0007669"/>
    <property type="project" value="UniProtKB-UniRule"/>
</dbReference>
<name>G9YIL6_9FIRM</name>
<dbReference type="eggNOG" id="COG0703">
    <property type="taxonomic scope" value="Bacteria"/>
</dbReference>
<keyword evidence="1 7" id="KW-0028">Amino-acid biosynthesis</keyword>
<dbReference type="SUPFAM" id="SSF52540">
    <property type="entry name" value="P-loop containing nucleoside triphosphate hydrolases"/>
    <property type="match status" value="1"/>
</dbReference>
<sequence length="226" mass="26611">MQKMHCFFNLSVLFFRDFCYNISHVLRIDFQSLRKGEQMMKRNIVLVGMMGSGKSHIGRKLARRLKWQFVDTDRRLERSVGMSIAEFYKYAGEKIFREKEVNILHQVSRYHEAVISFGGNFPMNVDTYRILHRYGVIVALASEPYRVEERVSRHIGKRPTVDYDNLHRFVRLMMKQWEEVYPYCDFTIDTTCGGASQIVEMIVKAIHDAHLRFAKREGRTENGGNT</sequence>
<dbReference type="HAMAP" id="MF_00109">
    <property type="entry name" value="Shikimate_kinase"/>
    <property type="match status" value="1"/>
</dbReference>
<evidence type="ECO:0000256" key="6">
    <source>
        <dbReference type="ARBA" id="ARBA00023141"/>
    </source>
</evidence>
<comment type="pathway">
    <text evidence="7">Metabolic intermediate biosynthesis; chorismate biosynthesis; chorismate from D-erythrose 4-phosphate and phosphoenolpyruvate: step 5/7.</text>
</comment>
<comment type="catalytic activity">
    <reaction evidence="7">
        <text>shikimate + ATP = 3-phosphoshikimate + ADP + H(+)</text>
        <dbReference type="Rhea" id="RHEA:13121"/>
        <dbReference type="ChEBI" id="CHEBI:15378"/>
        <dbReference type="ChEBI" id="CHEBI:30616"/>
        <dbReference type="ChEBI" id="CHEBI:36208"/>
        <dbReference type="ChEBI" id="CHEBI:145989"/>
        <dbReference type="ChEBI" id="CHEBI:456216"/>
        <dbReference type="EC" id="2.7.1.71"/>
    </reaction>
</comment>
<proteinExistence type="inferred from homology"/>
<dbReference type="GO" id="GO:0004765">
    <property type="term" value="F:shikimate kinase activity"/>
    <property type="evidence" value="ECO:0007669"/>
    <property type="project" value="UniProtKB-UniRule"/>
</dbReference>
<dbReference type="InterPro" id="IPR000623">
    <property type="entry name" value="Shikimate_kinase/TSH1"/>
</dbReference>
<comment type="function">
    <text evidence="7">Catalyzes the specific phosphorylation of the 3-hydroxyl group of shikimic acid using ATP as a cosubstrate.</text>
</comment>
<keyword evidence="7" id="KW-0963">Cytoplasm</keyword>
<dbReference type="AlphaFoldDB" id="G9YIL6"/>